<dbReference type="Proteomes" id="UP000032180">
    <property type="component" value="Chromosome 11"/>
</dbReference>
<accession>A0A0D9XUI2</accession>
<feature type="region of interest" description="Disordered" evidence="1">
    <location>
        <begin position="24"/>
        <end position="45"/>
    </location>
</feature>
<reference evidence="2" key="3">
    <citation type="submission" date="2015-04" db="UniProtKB">
        <authorList>
            <consortium name="EnsemblPlants"/>
        </authorList>
    </citation>
    <scope>IDENTIFICATION</scope>
</reference>
<reference evidence="3" key="2">
    <citation type="submission" date="2013-12" db="EMBL/GenBank/DDBJ databases">
        <authorList>
            <person name="Yu Y."/>
            <person name="Lee S."/>
            <person name="de Baynast K."/>
            <person name="Wissotski M."/>
            <person name="Liu L."/>
            <person name="Talag J."/>
            <person name="Goicoechea J."/>
            <person name="Angelova A."/>
            <person name="Jetty R."/>
            <person name="Kudrna D."/>
            <person name="Golser W."/>
            <person name="Rivera L."/>
            <person name="Zhang J."/>
            <person name="Wing R."/>
        </authorList>
    </citation>
    <scope>NUCLEOTIDE SEQUENCE</scope>
</reference>
<dbReference type="Gramene" id="LPERR11G17090.1">
    <property type="protein sequence ID" value="LPERR11G17090.1"/>
    <property type="gene ID" value="LPERR11G17090"/>
</dbReference>
<evidence type="ECO:0000313" key="3">
    <source>
        <dbReference type="Proteomes" id="UP000032180"/>
    </source>
</evidence>
<name>A0A0D9XUI2_9ORYZ</name>
<protein>
    <submittedName>
        <fullName evidence="2">Uncharacterized protein</fullName>
    </submittedName>
</protein>
<dbReference type="HOGENOM" id="CLU_2964139_0_0_1"/>
<reference evidence="2 3" key="1">
    <citation type="submission" date="2012-08" db="EMBL/GenBank/DDBJ databases">
        <title>Oryza genome evolution.</title>
        <authorList>
            <person name="Wing R.A."/>
        </authorList>
    </citation>
    <scope>NUCLEOTIDE SEQUENCE</scope>
</reference>
<evidence type="ECO:0000313" key="2">
    <source>
        <dbReference type="EnsemblPlants" id="LPERR11G17090.1"/>
    </source>
</evidence>
<dbReference type="AlphaFoldDB" id="A0A0D9XUI2"/>
<sequence length="59" mass="6168">MAAASSSMPACWFWQASCACATRQKGEHAPPTRTPRPEASAFTAARHEAARPAVALLAA</sequence>
<proteinExistence type="predicted"/>
<keyword evidence="3" id="KW-1185">Reference proteome</keyword>
<organism evidence="2 3">
    <name type="scientific">Leersia perrieri</name>
    <dbReference type="NCBI Taxonomy" id="77586"/>
    <lineage>
        <taxon>Eukaryota</taxon>
        <taxon>Viridiplantae</taxon>
        <taxon>Streptophyta</taxon>
        <taxon>Embryophyta</taxon>
        <taxon>Tracheophyta</taxon>
        <taxon>Spermatophyta</taxon>
        <taxon>Magnoliopsida</taxon>
        <taxon>Liliopsida</taxon>
        <taxon>Poales</taxon>
        <taxon>Poaceae</taxon>
        <taxon>BOP clade</taxon>
        <taxon>Oryzoideae</taxon>
        <taxon>Oryzeae</taxon>
        <taxon>Oryzinae</taxon>
        <taxon>Leersia</taxon>
    </lineage>
</organism>
<evidence type="ECO:0000256" key="1">
    <source>
        <dbReference type="SAM" id="MobiDB-lite"/>
    </source>
</evidence>
<dbReference type="EnsemblPlants" id="LPERR11G17090.1">
    <property type="protein sequence ID" value="LPERR11G17090.1"/>
    <property type="gene ID" value="LPERR11G17090"/>
</dbReference>